<feature type="signal peptide" evidence="2">
    <location>
        <begin position="1"/>
        <end position="27"/>
    </location>
</feature>
<evidence type="ECO:0000256" key="1">
    <source>
        <dbReference type="SAM" id="Phobius"/>
    </source>
</evidence>
<evidence type="ECO:0008006" key="5">
    <source>
        <dbReference type="Google" id="ProtNLM"/>
    </source>
</evidence>
<proteinExistence type="predicted"/>
<dbReference type="Proteomes" id="UP001178507">
    <property type="component" value="Unassembled WGS sequence"/>
</dbReference>
<comment type="caution">
    <text evidence="3">The sequence shown here is derived from an EMBL/GenBank/DDBJ whole genome shotgun (WGS) entry which is preliminary data.</text>
</comment>
<keyword evidence="1" id="KW-0472">Membrane</keyword>
<reference evidence="3" key="1">
    <citation type="submission" date="2023-08" db="EMBL/GenBank/DDBJ databases">
        <authorList>
            <person name="Chen Y."/>
            <person name="Shah S."/>
            <person name="Dougan E. K."/>
            <person name="Thang M."/>
            <person name="Chan C."/>
        </authorList>
    </citation>
    <scope>NUCLEOTIDE SEQUENCE</scope>
</reference>
<keyword evidence="1" id="KW-1133">Transmembrane helix</keyword>
<organism evidence="3 4">
    <name type="scientific">Effrenium voratum</name>
    <dbReference type="NCBI Taxonomy" id="2562239"/>
    <lineage>
        <taxon>Eukaryota</taxon>
        <taxon>Sar</taxon>
        <taxon>Alveolata</taxon>
        <taxon>Dinophyceae</taxon>
        <taxon>Suessiales</taxon>
        <taxon>Symbiodiniaceae</taxon>
        <taxon>Effrenium</taxon>
    </lineage>
</organism>
<evidence type="ECO:0000313" key="4">
    <source>
        <dbReference type="Proteomes" id="UP001178507"/>
    </source>
</evidence>
<gene>
    <name evidence="3" type="ORF">EVOR1521_LOCUS22990</name>
</gene>
<feature type="chain" id="PRO_5041419270" description="Secreted protein" evidence="2">
    <location>
        <begin position="28"/>
        <end position="123"/>
    </location>
</feature>
<keyword evidence="2" id="KW-0732">Signal</keyword>
<feature type="transmembrane region" description="Helical" evidence="1">
    <location>
        <begin position="82"/>
        <end position="105"/>
    </location>
</feature>
<protein>
    <recommendedName>
        <fullName evidence="5">Secreted protein</fullName>
    </recommendedName>
</protein>
<keyword evidence="1" id="KW-0812">Transmembrane</keyword>
<dbReference type="AlphaFoldDB" id="A0AA36NER5"/>
<sequence>MRRKSARRRAAALALLPLLLKWSACFATPLSPRPPCEVESWKAWKPAAKVWTPEPTVLRASWRVDAKVIAIGSSQAPIRSPPLALCVLLWSLWSFGTYTLLAALLRSCTRRQFGNAELQLRLI</sequence>
<dbReference type="EMBL" id="CAUJNA010003337">
    <property type="protein sequence ID" value="CAJ1399458.1"/>
    <property type="molecule type" value="Genomic_DNA"/>
</dbReference>
<name>A0AA36NER5_9DINO</name>
<evidence type="ECO:0000256" key="2">
    <source>
        <dbReference type="SAM" id="SignalP"/>
    </source>
</evidence>
<keyword evidence="4" id="KW-1185">Reference proteome</keyword>
<evidence type="ECO:0000313" key="3">
    <source>
        <dbReference type="EMBL" id="CAJ1399458.1"/>
    </source>
</evidence>
<accession>A0AA36NER5</accession>